<feature type="transmembrane region" description="Helical" evidence="1">
    <location>
        <begin position="56"/>
        <end position="80"/>
    </location>
</feature>
<dbReference type="Proteomes" id="UP000054549">
    <property type="component" value="Unassembled WGS sequence"/>
</dbReference>
<evidence type="ECO:0000256" key="1">
    <source>
        <dbReference type="SAM" id="Phobius"/>
    </source>
</evidence>
<feature type="transmembrane region" description="Helical" evidence="1">
    <location>
        <begin position="20"/>
        <end position="44"/>
    </location>
</feature>
<gene>
    <name evidence="2" type="ORF">M378DRAFT_168282</name>
</gene>
<feature type="transmembrane region" description="Helical" evidence="1">
    <location>
        <begin position="100"/>
        <end position="120"/>
    </location>
</feature>
<feature type="transmembrane region" description="Helical" evidence="1">
    <location>
        <begin position="141"/>
        <end position="164"/>
    </location>
</feature>
<dbReference type="HOGENOM" id="CLU_044614_0_2_1"/>
<dbReference type="AlphaFoldDB" id="A0A0C2T1D6"/>
<feature type="transmembrane region" description="Helical" evidence="1">
    <location>
        <begin position="184"/>
        <end position="204"/>
    </location>
</feature>
<organism evidence="2 3">
    <name type="scientific">Amanita muscaria (strain Koide BX008)</name>
    <dbReference type="NCBI Taxonomy" id="946122"/>
    <lineage>
        <taxon>Eukaryota</taxon>
        <taxon>Fungi</taxon>
        <taxon>Dikarya</taxon>
        <taxon>Basidiomycota</taxon>
        <taxon>Agaricomycotina</taxon>
        <taxon>Agaricomycetes</taxon>
        <taxon>Agaricomycetidae</taxon>
        <taxon>Agaricales</taxon>
        <taxon>Pluteineae</taxon>
        <taxon>Amanitaceae</taxon>
        <taxon>Amanita</taxon>
    </lineage>
</organism>
<keyword evidence="1" id="KW-0472">Membrane</keyword>
<evidence type="ECO:0000313" key="2">
    <source>
        <dbReference type="EMBL" id="KIL60269.1"/>
    </source>
</evidence>
<name>A0A0C2T1D6_AMAMK</name>
<dbReference type="InParanoid" id="A0A0C2T1D6"/>
<keyword evidence="1" id="KW-0812">Transmembrane</keyword>
<dbReference type="EMBL" id="KN818301">
    <property type="protein sequence ID" value="KIL60269.1"/>
    <property type="molecule type" value="Genomic_DNA"/>
</dbReference>
<protein>
    <submittedName>
        <fullName evidence="2">Uncharacterized protein</fullName>
    </submittedName>
</protein>
<proteinExistence type="predicted"/>
<sequence>MPYYGPHEDYHIILFERTFLAGLFVHGVGYGVQLVLYVMCARYFWRERKRRGGVMLFLLAYVTLLLILLSSLVAVVTWALEEMFINNRNYPGGPWAYFNSTHILPITAIYFAIAFSLTFLSDLLVLWRCWVIWTSAFIPRLVTYAVLFFPLVLLLASFVLGIIWCQQSSAGGHPFYNETAIILTTSYYATSVGMNVVVTFLITLRLCLHRHKMLDTLSPDHAKQYLSLVAILVESAALYSVVALAFIISKYLRSPMNPIFMALSPSCQVCFRPC</sequence>
<reference evidence="2 3" key="1">
    <citation type="submission" date="2014-04" db="EMBL/GenBank/DDBJ databases">
        <title>Evolutionary Origins and Diversification of the Mycorrhizal Mutualists.</title>
        <authorList>
            <consortium name="DOE Joint Genome Institute"/>
            <consortium name="Mycorrhizal Genomics Consortium"/>
            <person name="Kohler A."/>
            <person name="Kuo A."/>
            <person name="Nagy L.G."/>
            <person name="Floudas D."/>
            <person name="Copeland A."/>
            <person name="Barry K.W."/>
            <person name="Cichocki N."/>
            <person name="Veneault-Fourrey C."/>
            <person name="LaButti K."/>
            <person name="Lindquist E.A."/>
            <person name="Lipzen A."/>
            <person name="Lundell T."/>
            <person name="Morin E."/>
            <person name="Murat C."/>
            <person name="Riley R."/>
            <person name="Ohm R."/>
            <person name="Sun H."/>
            <person name="Tunlid A."/>
            <person name="Henrissat B."/>
            <person name="Grigoriev I.V."/>
            <person name="Hibbett D.S."/>
            <person name="Martin F."/>
        </authorList>
    </citation>
    <scope>NUCLEOTIDE SEQUENCE [LARGE SCALE GENOMIC DNA]</scope>
    <source>
        <strain evidence="2 3">Koide BX008</strain>
    </source>
</reference>
<accession>A0A0C2T1D6</accession>
<evidence type="ECO:0000313" key="3">
    <source>
        <dbReference type="Proteomes" id="UP000054549"/>
    </source>
</evidence>
<keyword evidence="3" id="KW-1185">Reference proteome</keyword>
<dbReference type="OrthoDB" id="2641762at2759"/>
<feature type="transmembrane region" description="Helical" evidence="1">
    <location>
        <begin position="225"/>
        <end position="248"/>
    </location>
</feature>
<keyword evidence="1" id="KW-1133">Transmembrane helix</keyword>